<organism evidence="1 2">
    <name type="scientific">Blepharisma stoltei</name>
    <dbReference type="NCBI Taxonomy" id="1481888"/>
    <lineage>
        <taxon>Eukaryota</taxon>
        <taxon>Sar</taxon>
        <taxon>Alveolata</taxon>
        <taxon>Ciliophora</taxon>
        <taxon>Postciliodesmatophora</taxon>
        <taxon>Heterotrichea</taxon>
        <taxon>Heterotrichida</taxon>
        <taxon>Blepharismidae</taxon>
        <taxon>Blepharisma</taxon>
    </lineage>
</organism>
<dbReference type="AlphaFoldDB" id="A0AAU9JPX8"/>
<sequence>MHHKYMSEIESSLAARRIGKKRFNVHKNETSEQFTIGENRSVSPNPVKRDTTPVPIEKMIKRDMTPIPTMATPYSIDQQQEKWSERRHFENRSSSITVEAVKSPVIENFSKPISLREKRPKFNSSLKQDYQNSPDLDIFSKPIISASTQIIENKEVPSDAFLKPLLHQPMFTKKNPRVQDYNPITGYIIKPERNSPERRIGMNDYGKMVLQQQMDRPYFSIS</sequence>
<accession>A0AAU9JPX8</accession>
<reference evidence="1" key="1">
    <citation type="submission" date="2021-09" db="EMBL/GenBank/DDBJ databases">
        <authorList>
            <consortium name="AG Swart"/>
            <person name="Singh M."/>
            <person name="Singh A."/>
            <person name="Seah K."/>
            <person name="Emmerich C."/>
        </authorList>
    </citation>
    <scope>NUCLEOTIDE SEQUENCE</scope>
    <source>
        <strain evidence="1">ATCC30299</strain>
    </source>
</reference>
<protein>
    <submittedName>
        <fullName evidence="1">Uncharacterized protein</fullName>
    </submittedName>
</protein>
<evidence type="ECO:0000313" key="1">
    <source>
        <dbReference type="EMBL" id="CAG9327774.1"/>
    </source>
</evidence>
<gene>
    <name evidence="1" type="ORF">BSTOLATCC_MIC44402</name>
</gene>
<dbReference type="EMBL" id="CAJZBQ010000044">
    <property type="protein sequence ID" value="CAG9327774.1"/>
    <property type="molecule type" value="Genomic_DNA"/>
</dbReference>
<proteinExistence type="predicted"/>
<dbReference type="Proteomes" id="UP001162131">
    <property type="component" value="Unassembled WGS sequence"/>
</dbReference>
<name>A0AAU9JPX8_9CILI</name>
<comment type="caution">
    <text evidence="1">The sequence shown here is derived from an EMBL/GenBank/DDBJ whole genome shotgun (WGS) entry which is preliminary data.</text>
</comment>
<keyword evidence="2" id="KW-1185">Reference proteome</keyword>
<evidence type="ECO:0000313" key="2">
    <source>
        <dbReference type="Proteomes" id="UP001162131"/>
    </source>
</evidence>